<keyword evidence="4" id="KW-0808">Transferase</keyword>
<dbReference type="InterPro" id="IPR001126">
    <property type="entry name" value="UmuC"/>
</dbReference>
<dbReference type="Gene3D" id="3.40.1170.60">
    <property type="match status" value="1"/>
</dbReference>
<evidence type="ECO:0000256" key="2">
    <source>
        <dbReference type="ARBA" id="ARBA00022763"/>
    </source>
</evidence>
<feature type="domain" description="UmuC" evidence="3">
    <location>
        <begin position="29"/>
        <end position="81"/>
    </location>
</feature>
<keyword evidence="5" id="KW-1185">Reference proteome</keyword>
<dbReference type="AlphaFoldDB" id="A0A2K8MLT7"/>
<dbReference type="KEGG" id="sphc:CVN68_22130"/>
<evidence type="ECO:0000256" key="1">
    <source>
        <dbReference type="ARBA" id="ARBA00010945"/>
    </source>
</evidence>
<geneLocation type="plasmid" evidence="4 5">
    <name>unnamed</name>
</geneLocation>
<gene>
    <name evidence="4" type="ORF">CVN68_22130</name>
</gene>
<keyword evidence="2" id="KW-0227">DNA damage</keyword>
<organism evidence="4 5">
    <name type="scientific">Sphingomonas psychrotolerans</name>
    <dbReference type="NCBI Taxonomy" id="1327635"/>
    <lineage>
        <taxon>Bacteria</taxon>
        <taxon>Pseudomonadati</taxon>
        <taxon>Pseudomonadota</taxon>
        <taxon>Alphaproteobacteria</taxon>
        <taxon>Sphingomonadales</taxon>
        <taxon>Sphingomonadaceae</taxon>
        <taxon>Sphingomonas</taxon>
    </lineage>
</organism>
<dbReference type="InterPro" id="IPR043128">
    <property type="entry name" value="Rev_trsase/Diguanyl_cyclase"/>
</dbReference>
<dbReference type="Gene3D" id="3.30.70.270">
    <property type="match status" value="1"/>
</dbReference>
<evidence type="ECO:0000259" key="3">
    <source>
        <dbReference type="PROSITE" id="PS50173"/>
    </source>
</evidence>
<sequence>MRRVVSLFLPHWSTDRLRRKSANSSPERRDPVTDDGPLVTAIPDHGRRAIAAIDAGARALGIKPGMTVTKARALAPELQVVDAEPDADLEGLRRLALWAGRRYSPFVSPDAPDGIWLDITGCASLFGTEKALLKDLHRRVAASGLSVQIAVADTAGCAHAVARHVPAGRPVTIEPGDHRRAIAILPISALRLPGSDVEALRKLGFERIEQLIGAPRPPLAKRFGRELHRRLDQALGTLPEPIDPIFPEHLPKARRGFMEPIATPEAFSLVIGDLVADVVDQLSDIGKGARRLDCYFHRVDGHNQAIRVGTAAASRDARHLAKLLCAKIETIEPGEGIEVMTLVTPLAEALRSTQGEGLESLGRRGPDLAALVDALANRFGQRSLHRVSPQASAMPERSTIMRPALSRITDAGWDDDLPRPARMLDRPEPIEVIAGLPDDAPRIFIWRRKRYRVTHGDGPERLHGEWWRESGIEAENALTVRDYYQVETQTGGRYWLFRSGDGTSHATGNMRWFIHGAFA</sequence>
<dbReference type="PANTHER" id="PTHR35369:SF2">
    <property type="entry name" value="BLR3025 PROTEIN"/>
    <property type="match status" value="1"/>
</dbReference>
<keyword evidence="4" id="KW-0614">Plasmid</keyword>
<dbReference type="Pfam" id="PF00817">
    <property type="entry name" value="IMS"/>
    <property type="match status" value="1"/>
</dbReference>
<accession>A0A2K8MLT7</accession>
<dbReference type="SUPFAM" id="SSF56672">
    <property type="entry name" value="DNA/RNA polymerases"/>
    <property type="match status" value="1"/>
</dbReference>
<dbReference type="RefSeq" id="WP_100284606.1">
    <property type="nucleotide sequence ID" value="NZ_CP024924.1"/>
</dbReference>
<name>A0A2K8MLT7_9SPHN</name>
<evidence type="ECO:0000313" key="5">
    <source>
        <dbReference type="Proteomes" id="UP000229081"/>
    </source>
</evidence>
<dbReference type="InterPro" id="IPR050356">
    <property type="entry name" value="SulA_CellDiv_inhibitor"/>
</dbReference>
<dbReference type="InterPro" id="IPR045443">
    <property type="entry name" value="DUF6504"/>
</dbReference>
<dbReference type="PANTHER" id="PTHR35369">
    <property type="entry name" value="BLR3025 PROTEIN-RELATED"/>
    <property type="match status" value="1"/>
</dbReference>
<proteinExistence type="inferred from homology"/>
<dbReference type="OrthoDB" id="9788640at2"/>
<dbReference type="GO" id="GO:0006281">
    <property type="term" value="P:DNA repair"/>
    <property type="evidence" value="ECO:0007669"/>
    <property type="project" value="InterPro"/>
</dbReference>
<protein>
    <submittedName>
        <fullName evidence="4">Nucleotidyltransferase</fullName>
    </submittedName>
</protein>
<reference evidence="4 5" key="1">
    <citation type="submission" date="2017-11" db="EMBL/GenBank/DDBJ databases">
        <title>Complete genome sequence of Sphingomonas sp. Strain Cra20, a psychrotolerant potential plant growth promoting rhizobacteria.</title>
        <authorList>
            <person name="Luo Y."/>
        </authorList>
    </citation>
    <scope>NUCLEOTIDE SEQUENCE [LARGE SCALE GENOMIC DNA]</scope>
    <source>
        <strain evidence="4 5">Cra20</strain>
        <plasmid evidence="4 5">unnamed</plasmid>
    </source>
</reference>
<dbReference type="Pfam" id="PF20114">
    <property type="entry name" value="DUF6504"/>
    <property type="match status" value="1"/>
</dbReference>
<dbReference type="Proteomes" id="UP000229081">
    <property type="component" value="Plasmid unnamed"/>
</dbReference>
<dbReference type="CDD" id="cd03468">
    <property type="entry name" value="PolY_like"/>
    <property type="match status" value="1"/>
</dbReference>
<dbReference type="InterPro" id="IPR043502">
    <property type="entry name" value="DNA/RNA_pol_sf"/>
</dbReference>
<dbReference type="PROSITE" id="PS50173">
    <property type="entry name" value="UMUC"/>
    <property type="match status" value="1"/>
</dbReference>
<dbReference type="EMBL" id="CP024924">
    <property type="protein sequence ID" value="ATY34820.1"/>
    <property type="molecule type" value="Genomic_DNA"/>
</dbReference>
<evidence type="ECO:0000313" key="4">
    <source>
        <dbReference type="EMBL" id="ATY34820.1"/>
    </source>
</evidence>
<dbReference type="GO" id="GO:0016740">
    <property type="term" value="F:transferase activity"/>
    <property type="evidence" value="ECO:0007669"/>
    <property type="project" value="UniProtKB-KW"/>
</dbReference>
<comment type="similarity">
    <text evidence="1">Belongs to the DNA polymerase type-Y family.</text>
</comment>